<protein>
    <submittedName>
        <fullName evidence="5">Perosamine synthetase</fullName>
    </submittedName>
</protein>
<dbReference type="EMBL" id="LT594324">
    <property type="protein sequence ID" value="SBT40776.1"/>
    <property type="molecule type" value="Genomic_DNA"/>
</dbReference>
<comment type="cofactor">
    <cofactor evidence="1">
        <name>pyridoxal 5'-phosphate</name>
        <dbReference type="ChEBI" id="CHEBI:597326"/>
    </cofactor>
</comment>
<evidence type="ECO:0000313" key="6">
    <source>
        <dbReference type="Proteomes" id="UP000198765"/>
    </source>
</evidence>
<dbReference type="InterPro" id="IPR000653">
    <property type="entry name" value="DegT/StrS_aminotransferase"/>
</dbReference>
<keyword evidence="6" id="KW-1185">Reference proteome</keyword>
<evidence type="ECO:0000256" key="3">
    <source>
        <dbReference type="PIRSR" id="PIRSR000390-2"/>
    </source>
</evidence>
<organism evidence="5 6">
    <name type="scientific">Micromonospora narathiwatensis</name>
    <dbReference type="NCBI Taxonomy" id="299146"/>
    <lineage>
        <taxon>Bacteria</taxon>
        <taxon>Bacillati</taxon>
        <taxon>Actinomycetota</taxon>
        <taxon>Actinomycetes</taxon>
        <taxon>Micromonosporales</taxon>
        <taxon>Micromonosporaceae</taxon>
        <taxon>Micromonospora</taxon>
    </lineage>
</organism>
<gene>
    <name evidence="5" type="ORF">GA0070621_1057</name>
</gene>
<dbReference type="InterPro" id="IPR015424">
    <property type="entry name" value="PyrdxlP-dep_Trfase"/>
</dbReference>
<accession>A0A1A8ZAF0</accession>
<evidence type="ECO:0000256" key="2">
    <source>
        <dbReference type="PIRSR" id="PIRSR000390-1"/>
    </source>
</evidence>
<dbReference type="Proteomes" id="UP000198765">
    <property type="component" value="Chromosome I"/>
</dbReference>
<feature type="active site" description="Proton acceptor" evidence="2">
    <location>
        <position position="189"/>
    </location>
</feature>
<comment type="similarity">
    <text evidence="4">Belongs to the DegT/DnrJ/EryC1 family.</text>
</comment>
<dbReference type="GO" id="GO:0008483">
    <property type="term" value="F:transaminase activity"/>
    <property type="evidence" value="ECO:0007669"/>
    <property type="project" value="TreeGrafter"/>
</dbReference>
<dbReference type="InterPro" id="IPR015422">
    <property type="entry name" value="PyrdxlP-dep_Trfase_small"/>
</dbReference>
<dbReference type="Gene3D" id="3.40.640.10">
    <property type="entry name" value="Type I PLP-dependent aspartate aminotransferase-like (Major domain)"/>
    <property type="match status" value="1"/>
</dbReference>
<dbReference type="PATRIC" id="fig|299146.4.peg.1091"/>
<dbReference type="AlphaFoldDB" id="A0A1A8ZAF0"/>
<dbReference type="OrthoDB" id="9804264at2"/>
<feature type="modified residue" description="N6-(pyridoxal phosphate)lysine" evidence="3">
    <location>
        <position position="189"/>
    </location>
</feature>
<evidence type="ECO:0000313" key="5">
    <source>
        <dbReference type="EMBL" id="SBT40776.1"/>
    </source>
</evidence>
<evidence type="ECO:0000256" key="4">
    <source>
        <dbReference type="RuleBase" id="RU004508"/>
    </source>
</evidence>
<dbReference type="PIRSF" id="PIRSF000390">
    <property type="entry name" value="PLP_StrS"/>
    <property type="match status" value="1"/>
</dbReference>
<evidence type="ECO:0000256" key="1">
    <source>
        <dbReference type="ARBA" id="ARBA00001933"/>
    </source>
</evidence>
<name>A0A1A8ZAF0_9ACTN</name>
<reference evidence="5 6" key="1">
    <citation type="submission" date="2016-06" db="EMBL/GenBank/DDBJ databases">
        <authorList>
            <person name="Kjaerup R.B."/>
            <person name="Dalgaard T.S."/>
            <person name="Juul-Madsen H.R."/>
        </authorList>
    </citation>
    <scope>NUCLEOTIDE SEQUENCE [LARGE SCALE GENOMIC DNA]</scope>
    <source>
        <strain evidence="5 6">DSM 45248</strain>
    </source>
</reference>
<dbReference type="InterPro" id="IPR015421">
    <property type="entry name" value="PyrdxlP-dep_Trfase_major"/>
</dbReference>
<dbReference type="GO" id="GO:0000271">
    <property type="term" value="P:polysaccharide biosynthetic process"/>
    <property type="evidence" value="ECO:0007669"/>
    <property type="project" value="TreeGrafter"/>
</dbReference>
<dbReference type="PANTHER" id="PTHR30244">
    <property type="entry name" value="TRANSAMINASE"/>
    <property type="match status" value="1"/>
</dbReference>
<dbReference type="SUPFAM" id="SSF53383">
    <property type="entry name" value="PLP-dependent transferases"/>
    <property type="match status" value="1"/>
</dbReference>
<keyword evidence="3 4" id="KW-0663">Pyridoxal phosphate</keyword>
<dbReference type="GO" id="GO:0030170">
    <property type="term" value="F:pyridoxal phosphate binding"/>
    <property type="evidence" value="ECO:0007669"/>
    <property type="project" value="TreeGrafter"/>
</dbReference>
<dbReference type="Gene3D" id="3.90.1150.10">
    <property type="entry name" value="Aspartate Aminotransferase, domain 1"/>
    <property type="match status" value="1"/>
</dbReference>
<sequence length="380" mass="40113">MTPDDLRHAAPPDPTGVEEAVVADLARLITRMPDPAGGVHGAALERELAVNAGVRHAVAVSSGTAALHTALRALHIGPGDDVLVPALSVIMSVAPVIHAGARPVFVDCDPTGTDLDYDDLDRKVTPAAKAILPVYLWGRTGDPARLAHAAAEHGLAVVEDACQAQGSRAGGRLAGTTGDVGCFSLKDGKVLSSGEGGYLLTDRDDIAQRARSFRSHQQPPPPEDGLPAEVGYNYRLAEPLALIARANLARLDTLAARRRHQACLLANLLTGAPGIDVTDVPTRRGWNGYSFLATVTLDEPRAFCEHLARRGVPNSVGTFGLTSADQRSALAPFTTAPCPHAAAVVDRTLAVILTDHDDEQRIAGYATTISREAMQWQHHM</sequence>
<proteinExistence type="inferred from homology"/>
<dbReference type="Pfam" id="PF01041">
    <property type="entry name" value="DegT_DnrJ_EryC1"/>
    <property type="match status" value="1"/>
</dbReference>
<dbReference type="PANTHER" id="PTHR30244:SF34">
    <property type="entry name" value="DTDP-4-AMINO-4,6-DIDEOXYGALACTOSE TRANSAMINASE"/>
    <property type="match status" value="1"/>
</dbReference>